<accession>A0AAP9ACP1</accession>
<feature type="transmembrane region" description="Helical" evidence="6">
    <location>
        <begin position="61"/>
        <end position="84"/>
    </location>
</feature>
<gene>
    <name evidence="9" type="ORF">DSQ42_02395</name>
    <name evidence="8" type="ORF">FJM05_02400</name>
    <name evidence="7" type="ORF">LH652_02285</name>
</gene>
<proteinExistence type="predicted"/>
<reference evidence="8 11" key="2">
    <citation type="submission" date="2019-07" db="EMBL/GenBank/DDBJ databases">
        <title>Comparative genomics of three clinical Ureaplasma species: analysis of their core genomes and virulence factors.</title>
        <authorList>
            <person name="Yang T."/>
            <person name="Zhang Y."/>
            <person name="Li X."/>
            <person name="Kong Y."/>
            <person name="Yu H."/>
            <person name="Ruan Z."/>
            <person name="Xie X."/>
            <person name="Zhang J."/>
        </authorList>
    </citation>
    <scope>NUCLEOTIDE SEQUENCE [LARGE SCALE GENOMIC DNA]</scope>
    <source>
        <strain evidence="8 11">132</strain>
    </source>
</reference>
<comment type="subcellular location">
    <subcellularLocation>
        <location evidence="1">Cell membrane</location>
        <topology evidence="1">Multi-pass membrane protein</topology>
    </subcellularLocation>
</comment>
<dbReference type="GeneID" id="93848957"/>
<dbReference type="InterPro" id="IPR022791">
    <property type="entry name" value="L-PG_synthase/AglD"/>
</dbReference>
<evidence type="ECO:0000313" key="10">
    <source>
        <dbReference type="Proteomes" id="UP000253077"/>
    </source>
</evidence>
<dbReference type="Pfam" id="PF03706">
    <property type="entry name" value="LPG_synthase_TM"/>
    <property type="match status" value="1"/>
</dbReference>
<dbReference type="Proteomes" id="UP001201240">
    <property type="component" value="Unassembled WGS sequence"/>
</dbReference>
<evidence type="ECO:0000313" key="11">
    <source>
        <dbReference type="Proteomes" id="UP000318231"/>
    </source>
</evidence>
<dbReference type="EMBL" id="QOKT01000007">
    <property type="protein sequence ID" value="RCJ01099.1"/>
    <property type="molecule type" value="Genomic_DNA"/>
</dbReference>
<protein>
    <submittedName>
        <fullName evidence="8">UPF0104 family protein</fullName>
    </submittedName>
    <submittedName>
        <fullName evidence="7">YbhN family protein</fullName>
    </submittedName>
</protein>
<evidence type="ECO:0000313" key="8">
    <source>
        <dbReference type="EMBL" id="QDI65033.1"/>
    </source>
</evidence>
<evidence type="ECO:0000256" key="6">
    <source>
        <dbReference type="SAM" id="Phobius"/>
    </source>
</evidence>
<feature type="transmembrane region" description="Helical" evidence="6">
    <location>
        <begin position="20"/>
        <end position="40"/>
    </location>
</feature>
<keyword evidence="4 6" id="KW-1133">Transmembrane helix</keyword>
<reference evidence="9 10" key="1">
    <citation type="submission" date="2018-07" db="EMBL/GenBank/DDBJ databases">
        <title>Ureaplasma urealyticum 1000 the multidrug-resistant clinical isolate obtained from scrapings of the urogenital tract of a woman with inflammatory diseases of the reproductive organs.</title>
        <authorList>
            <person name="Kolesnikova E.A."/>
            <person name="Alekseeva A.E."/>
            <person name="Brusnigina N.F."/>
            <person name="Makhova M.A."/>
        </authorList>
    </citation>
    <scope>NUCLEOTIDE SEQUENCE [LARGE SCALE GENOMIC DNA]</scope>
    <source>
        <strain evidence="9 10">1000</strain>
    </source>
</reference>
<evidence type="ECO:0000256" key="5">
    <source>
        <dbReference type="ARBA" id="ARBA00023136"/>
    </source>
</evidence>
<sequence length="391" mass="45395">MADNNLSEKTNFWTKKNICFLSIGLLVCLLMIIVSILFILDIDFHNLFMKISNSLKTIKLAVLWLLILIGFSFFRAFMFTIIAVFDAYKNQVKIDWWKWILYSFSLIFLNAVTPFSVGSEPFSIYFLNKNGYHNLKKVSALLLVSSTFYELGQVIVTIPSFIYVNYELITYAVENKTALPFYYYLAVVGVIVDLCMTGVYFILGFSKKLHFNLALVFNWVKKILKFKYLSKAELIQKSDENTSFKAIYLIYFKNLRVSLVAFIIGIVYNVAIYALMYISYRLIESNPHNVFFDLFNYTNVAVTATNFVPLPGSEGSIQYMLRIFLANDQHQIRYAMNYLSTQDVNNIIFIWRAFSIYLGSFIGMFGFGYFLVTDLYKFIKKAKVNKKISKS</sequence>
<dbReference type="Proteomes" id="UP000318231">
    <property type="component" value="Chromosome"/>
</dbReference>
<feature type="transmembrane region" description="Helical" evidence="6">
    <location>
        <begin position="96"/>
        <end position="117"/>
    </location>
</feature>
<evidence type="ECO:0000256" key="1">
    <source>
        <dbReference type="ARBA" id="ARBA00004651"/>
    </source>
</evidence>
<feature type="transmembrane region" description="Helical" evidence="6">
    <location>
        <begin position="349"/>
        <end position="372"/>
    </location>
</feature>
<keyword evidence="2" id="KW-1003">Cell membrane</keyword>
<name>A0AAP9ACP1_UREUR</name>
<evidence type="ECO:0000313" key="9">
    <source>
        <dbReference type="EMBL" id="RCJ01099.1"/>
    </source>
</evidence>
<organism evidence="8 11">
    <name type="scientific">Ureaplasma urealyticum</name>
    <name type="common">Ureaplasma urealyticum biotype 2</name>
    <dbReference type="NCBI Taxonomy" id="2130"/>
    <lineage>
        <taxon>Bacteria</taxon>
        <taxon>Bacillati</taxon>
        <taxon>Mycoplasmatota</taxon>
        <taxon>Mycoplasmoidales</taxon>
        <taxon>Mycoplasmoidaceae</taxon>
        <taxon>Ureaplasma</taxon>
    </lineage>
</organism>
<dbReference type="GO" id="GO:0005886">
    <property type="term" value="C:plasma membrane"/>
    <property type="evidence" value="ECO:0007669"/>
    <property type="project" value="UniProtKB-SubCell"/>
</dbReference>
<dbReference type="AlphaFoldDB" id="A0AAP9ACP1"/>
<dbReference type="EMBL" id="JAJBIS010000001">
    <property type="protein sequence ID" value="MCF1349119.1"/>
    <property type="molecule type" value="Genomic_DNA"/>
</dbReference>
<dbReference type="EMBL" id="CP041200">
    <property type="protein sequence ID" value="QDI65033.1"/>
    <property type="molecule type" value="Genomic_DNA"/>
</dbReference>
<evidence type="ECO:0000313" key="7">
    <source>
        <dbReference type="EMBL" id="MCF1349119.1"/>
    </source>
</evidence>
<dbReference type="Proteomes" id="UP000253077">
    <property type="component" value="Unassembled WGS sequence"/>
</dbReference>
<dbReference type="RefSeq" id="WP_004025522.1">
    <property type="nucleotide sequence ID" value="NZ_CAMXZD010000005.1"/>
</dbReference>
<reference evidence="7 12" key="3">
    <citation type="submission" date="2021-10" db="EMBL/GenBank/DDBJ databases">
        <title>Sequencing the mobilome of antimicrobial resistant bacterial isolates spanning a range of GC content: The potential of a sustainable low cost, low infrastructure approach for surveillance with Oxford Nanopore sequencing.</title>
        <authorList>
            <person name="Sands K."/>
        </authorList>
    </citation>
    <scope>NUCLEOTIDE SEQUENCE [LARGE SCALE GENOMIC DNA]</scope>
    <source>
        <strain evidence="7 12">MIN-202</strain>
    </source>
</reference>
<keyword evidence="5 6" id="KW-0472">Membrane</keyword>
<feature type="transmembrane region" description="Helical" evidence="6">
    <location>
        <begin position="259"/>
        <end position="280"/>
    </location>
</feature>
<evidence type="ECO:0000256" key="3">
    <source>
        <dbReference type="ARBA" id="ARBA00022692"/>
    </source>
</evidence>
<keyword evidence="3 6" id="KW-0812">Transmembrane</keyword>
<evidence type="ECO:0000256" key="4">
    <source>
        <dbReference type="ARBA" id="ARBA00022989"/>
    </source>
</evidence>
<evidence type="ECO:0000256" key="2">
    <source>
        <dbReference type="ARBA" id="ARBA00022475"/>
    </source>
</evidence>
<evidence type="ECO:0000313" key="12">
    <source>
        <dbReference type="Proteomes" id="UP001201240"/>
    </source>
</evidence>
<feature type="transmembrane region" description="Helical" evidence="6">
    <location>
        <begin position="182"/>
        <end position="203"/>
    </location>
</feature>
<feature type="transmembrane region" description="Helical" evidence="6">
    <location>
        <begin position="138"/>
        <end position="162"/>
    </location>
</feature>